<dbReference type="SUPFAM" id="SSF53187">
    <property type="entry name" value="Zn-dependent exopeptidases"/>
    <property type="match status" value="1"/>
</dbReference>
<proteinExistence type="inferred from homology"/>
<dbReference type="EMBL" id="UFSW01000001">
    <property type="protein sequence ID" value="SUU97932.1"/>
    <property type="molecule type" value="Genomic_DNA"/>
</dbReference>
<keyword evidence="5" id="KW-0464">Manganese</keyword>
<protein>
    <submittedName>
        <fullName evidence="8">Cytosol aminopeptidase</fullName>
        <ecNumber evidence="7 8">3.4.11.1</ecNumber>
    </submittedName>
    <submittedName>
        <fullName evidence="7">Leucyl aminopeptidase</fullName>
    </submittedName>
</protein>
<evidence type="ECO:0000313" key="9">
    <source>
        <dbReference type="Proteomes" id="UP000254465"/>
    </source>
</evidence>
<comment type="similarity">
    <text evidence="1">Belongs to the peptidase M17 family.</text>
</comment>
<sequence>MTINCLLKIIDDQLSLPPNSVFISWKSSVSNLNHLYPNLFISPTYTSIPLSIHHYFFENDKTFYQERYYFLKNSLKDLKRYINNIHHIILDLTEFDPKNNDDIALAENILLTLYNSVYDISDLGFKHKNETQKHEFLLLIKNQVELWKRLNDEFIIIGKAMVKARKLADLPANIATPLYYSQYLENYAKKNRLDIQILDNHSLCQYGFDALYTVGKASQYSSYLIKISYNGIPDNNHRYLFVGKGITFDTGGLWLKSGEKMATMKYDVCGAAVLIGLLDSVVKMQLPINITIILGFAENTVGNNAMRPGDIIKSYSGKFIEIINTDAEGRLILADLLSYATEQKPTYIIDVATLTGAIVKTLGYEINGVMSNNEELVHKMKQASEQSKQRIWQLPCDDSFKPQIESKIADLTNTPPNNAAISISAAYFLSSFVKQYPWLHLDISGTALDHNENICANGNPLPLLYHFLKNESC</sequence>
<gene>
    <name evidence="7" type="primary">pepA_1</name>
    <name evidence="8" type="synonym">pepA_2</name>
    <name evidence="8" type="ORF">NCTC10926_01335</name>
    <name evidence="7" type="ORF">NCTC11296_00845</name>
</gene>
<dbReference type="CDD" id="cd00433">
    <property type="entry name" value="Peptidase_M17"/>
    <property type="match status" value="1"/>
</dbReference>
<evidence type="ECO:0000256" key="4">
    <source>
        <dbReference type="ARBA" id="ARBA00022801"/>
    </source>
</evidence>
<dbReference type="AlphaFoldDB" id="A0A377I6F8"/>
<dbReference type="PANTHER" id="PTHR11963">
    <property type="entry name" value="LEUCINE AMINOPEPTIDASE-RELATED"/>
    <property type="match status" value="1"/>
</dbReference>
<dbReference type="Pfam" id="PF00883">
    <property type="entry name" value="Peptidase_M17"/>
    <property type="match status" value="1"/>
</dbReference>
<keyword evidence="3" id="KW-0645">Protease</keyword>
<dbReference type="GO" id="GO:0006508">
    <property type="term" value="P:proteolysis"/>
    <property type="evidence" value="ECO:0007669"/>
    <property type="project" value="UniProtKB-KW"/>
</dbReference>
<dbReference type="EMBL" id="UGHK01000001">
    <property type="protein sequence ID" value="STO70925.1"/>
    <property type="molecule type" value="Genomic_DNA"/>
</dbReference>
<reference evidence="9 10" key="1">
    <citation type="submission" date="2018-06" db="EMBL/GenBank/DDBJ databases">
        <authorList>
            <consortium name="Pathogen Informatics"/>
            <person name="Doyle S."/>
        </authorList>
    </citation>
    <scope>NUCLEOTIDE SEQUENCE [LARGE SCALE GENOMIC DNA]</scope>
    <source>
        <strain evidence="8 10">NCTC10926</strain>
        <strain evidence="7 9">NCTC11296</strain>
    </source>
</reference>
<dbReference type="Proteomes" id="UP000254465">
    <property type="component" value="Unassembled WGS sequence"/>
</dbReference>
<dbReference type="GO" id="GO:0070006">
    <property type="term" value="F:metalloaminopeptidase activity"/>
    <property type="evidence" value="ECO:0007669"/>
    <property type="project" value="InterPro"/>
</dbReference>
<evidence type="ECO:0000256" key="5">
    <source>
        <dbReference type="ARBA" id="ARBA00023211"/>
    </source>
</evidence>
<dbReference type="PANTHER" id="PTHR11963:SF23">
    <property type="entry name" value="CYTOSOL AMINOPEPTIDASE"/>
    <property type="match status" value="1"/>
</dbReference>
<dbReference type="PRINTS" id="PR00481">
    <property type="entry name" value="LAMNOPPTDASE"/>
</dbReference>
<evidence type="ECO:0000313" key="10">
    <source>
        <dbReference type="Proteomes" id="UP000254620"/>
    </source>
</evidence>
<accession>A0A377I6F8</accession>
<evidence type="ECO:0000256" key="1">
    <source>
        <dbReference type="ARBA" id="ARBA00009528"/>
    </source>
</evidence>
<dbReference type="EC" id="3.4.11.1" evidence="7 8"/>
<organism evidence="7 9">
    <name type="scientific">Avibacterium paragallinarum</name>
    <name type="common">Haemophilus gallinarum</name>
    <dbReference type="NCBI Taxonomy" id="728"/>
    <lineage>
        <taxon>Bacteria</taxon>
        <taxon>Pseudomonadati</taxon>
        <taxon>Pseudomonadota</taxon>
        <taxon>Gammaproteobacteria</taxon>
        <taxon>Pasteurellales</taxon>
        <taxon>Pasteurellaceae</taxon>
        <taxon>Avibacterium</taxon>
    </lineage>
</organism>
<keyword evidence="2 7" id="KW-0031">Aminopeptidase</keyword>
<dbReference type="Gene3D" id="3.40.630.10">
    <property type="entry name" value="Zn peptidases"/>
    <property type="match status" value="1"/>
</dbReference>
<dbReference type="PROSITE" id="PS00631">
    <property type="entry name" value="CYTOSOL_AP"/>
    <property type="match status" value="1"/>
</dbReference>
<dbReference type="Proteomes" id="UP000254620">
    <property type="component" value="Unassembled WGS sequence"/>
</dbReference>
<evidence type="ECO:0000259" key="6">
    <source>
        <dbReference type="PROSITE" id="PS00631"/>
    </source>
</evidence>
<name>A0A377I6F8_AVIPA</name>
<dbReference type="InterPro" id="IPR011356">
    <property type="entry name" value="Leucine_aapep/pepB"/>
</dbReference>
<keyword evidence="4 7" id="KW-0378">Hydrolase</keyword>
<dbReference type="InterPro" id="IPR000819">
    <property type="entry name" value="Peptidase_M17_C"/>
</dbReference>
<evidence type="ECO:0000256" key="2">
    <source>
        <dbReference type="ARBA" id="ARBA00022438"/>
    </source>
</evidence>
<dbReference type="GO" id="GO:0030145">
    <property type="term" value="F:manganese ion binding"/>
    <property type="evidence" value="ECO:0007669"/>
    <property type="project" value="InterPro"/>
</dbReference>
<evidence type="ECO:0000256" key="3">
    <source>
        <dbReference type="ARBA" id="ARBA00022670"/>
    </source>
</evidence>
<evidence type="ECO:0000313" key="8">
    <source>
        <dbReference type="EMBL" id="SUU97932.1"/>
    </source>
</evidence>
<evidence type="ECO:0000313" key="7">
    <source>
        <dbReference type="EMBL" id="STO70925.1"/>
    </source>
</evidence>
<feature type="domain" description="Cytosol aminopeptidase" evidence="6">
    <location>
        <begin position="324"/>
        <end position="331"/>
    </location>
</feature>
<dbReference type="GO" id="GO:0005737">
    <property type="term" value="C:cytoplasm"/>
    <property type="evidence" value="ECO:0007669"/>
    <property type="project" value="InterPro"/>
</dbReference>